<feature type="binding site" evidence="4">
    <location>
        <position position="113"/>
    </location>
    <ligand>
        <name>[4Fe-4S] cluster</name>
        <dbReference type="ChEBI" id="CHEBI:49883"/>
    </ligand>
</feature>
<evidence type="ECO:0000313" key="7">
    <source>
        <dbReference type="Proteomes" id="UP000245911"/>
    </source>
</evidence>
<feature type="active site" description="Nucleophile; cysteine thiosulfonate intermediate" evidence="4">
    <location>
        <position position="221"/>
    </location>
</feature>
<comment type="function">
    <text evidence="4">Catalyzes the formation of sulfite from adenosine 5'-phosphosulfate (APS) using thioredoxin as an electron donor.</text>
</comment>
<comment type="caution">
    <text evidence="6">The sequence shown here is derived from an EMBL/GenBank/DDBJ whole genome shotgun (WGS) entry which is preliminary data.</text>
</comment>
<dbReference type="GO" id="GO:0051539">
    <property type="term" value="F:4 iron, 4 sulfur cluster binding"/>
    <property type="evidence" value="ECO:0007669"/>
    <property type="project" value="UniProtKB-UniRule"/>
</dbReference>
<proteinExistence type="inferred from homology"/>
<dbReference type="GO" id="GO:0043866">
    <property type="term" value="F:adenylyl-sulfate reductase (thioredoxin) activity"/>
    <property type="evidence" value="ECO:0007669"/>
    <property type="project" value="UniProtKB-EC"/>
</dbReference>
<dbReference type="InterPro" id="IPR014729">
    <property type="entry name" value="Rossmann-like_a/b/a_fold"/>
</dbReference>
<feature type="binding site" evidence="4">
    <location>
        <position position="112"/>
    </location>
    <ligand>
        <name>[4Fe-4S] cluster</name>
        <dbReference type="ChEBI" id="CHEBI:49883"/>
    </ligand>
</feature>
<dbReference type="Pfam" id="PF01507">
    <property type="entry name" value="PAPS_reduct"/>
    <property type="match status" value="1"/>
</dbReference>
<dbReference type="RefSeq" id="WP_116559047.1">
    <property type="nucleotide sequence ID" value="NZ_QDKM01000006.1"/>
</dbReference>
<evidence type="ECO:0000256" key="4">
    <source>
        <dbReference type="HAMAP-Rule" id="MF_00063"/>
    </source>
</evidence>
<feature type="binding site" evidence="4">
    <location>
        <position position="198"/>
    </location>
    <ligand>
        <name>[4Fe-4S] cluster</name>
        <dbReference type="ChEBI" id="CHEBI:49883"/>
    </ligand>
</feature>
<dbReference type="EC" id="1.8.4.10" evidence="4"/>
<dbReference type="Gene3D" id="3.40.50.620">
    <property type="entry name" value="HUPs"/>
    <property type="match status" value="1"/>
</dbReference>
<dbReference type="Proteomes" id="UP000245911">
    <property type="component" value="Unassembled WGS sequence"/>
</dbReference>
<comment type="subcellular location">
    <subcellularLocation>
        <location evidence="4">Cytoplasm</location>
    </subcellularLocation>
</comment>
<keyword evidence="4" id="KW-0963">Cytoplasm</keyword>
<dbReference type="HAMAP" id="MF_00063">
    <property type="entry name" value="CysH"/>
    <property type="match status" value="1"/>
</dbReference>
<dbReference type="NCBIfam" id="NF002537">
    <property type="entry name" value="PRK02090.1"/>
    <property type="match status" value="1"/>
</dbReference>
<keyword evidence="4" id="KW-0408">Iron</keyword>
<dbReference type="GO" id="GO:0070814">
    <property type="term" value="P:hydrogen sulfide biosynthetic process"/>
    <property type="evidence" value="ECO:0007669"/>
    <property type="project" value="UniProtKB-UniRule"/>
</dbReference>
<dbReference type="GO" id="GO:0019379">
    <property type="term" value="P:sulfate assimilation, phosphoadenylyl sulfate reduction by phosphoadenylyl-sulfate reductase (thioredoxin)"/>
    <property type="evidence" value="ECO:0007669"/>
    <property type="project" value="UniProtKB-UniRule"/>
</dbReference>
<dbReference type="AlphaFoldDB" id="A0A2T8HRQ7"/>
<evidence type="ECO:0000313" key="6">
    <source>
        <dbReference type="EMBL" id="PVH28129.1"/>
    </source>
</evidence>
<name>A0A2T8HRQ7_9RHOB</name>
<sequence>MPRDTSPINLPRKADAQGVLRHALSGALGRIAMVSSFGAESVVLLHMVAQIAPATPVIFIDTLMLFPETLAYQREVAERLQLSDLRIIQPDPEALFAKDPDGILHLAEPDACCDLRKTQVLDKALTGFDGWITGRKRFQGASRATLEPYERDAATGLIKVNPLADWDIARIRAYREAHDLPPHPLVAKGFQSIGCAPCTSPVAAGEDPRAGRWRGQEKIECGIHVQDGRVIRGKDLVGQELPGTELPTKLRGKVA</sequence>
<keyword evidence="7" id="KW-1185">Reference proteome</keyword>
<accession>A0A2T8HRQ7</accession>
<comment type="catalytic activity">
    <reaction evidence="4">
        <text>[thioredoxin]-disulfide + sulfite + AMP + 2 H(+) = adenosine 5'-phosphosulfate + [thioredoxin]-dithiol</text>
        <dbReference type="Rhea" id="RHEA:21976"/>
        <dbReference type="Rhea" id="RHEA-COMP:10698"/>
        <dbReference type="Rhea" id="RHEA-COMP:10700"/>
        <dbReference type="ChEBI" id="CHEBI:15378"/>
        <dbReference type="ChEBI" id="CHEBI:17359"/>
        <dbReference type="ChEBI" id="CHEBI:29950"/>
        <dbReference type="ChEBI" id="CHEBI:50058"/>
        <dbReference type="ChEBI" id="CHEBI:58243"/>
        <dbReference type="ChEBI" id="CHEBI:456215"/>
        <dbReference type="EC" id="1.8.4.10"/>
    </reaction>
</comment>
<dbReference type="OrthoDB" id="9794018at2"/>
<dbReference type="GO" id="GO:0046872">
    <property type="term" value="F:metal ion binding"/>
    <property type="evidence" value="ECO:0007669"/>
    <property type="project" value="UniProtKB-KW"/>
</dbReference>
<dbReference type="GO" id="GO:0004604">
    <property type="term" value="F:phosphoadenylyl-sulfate reductase (thioredoxin) activity"/>
    <property type="evidence" value="ECO:0007669"/>
    <property type="project" value="UniProtKB-UniRule"/>
</dbReference>
<dbReference type="CDD" id="cd23945">
    <property type="entry name" value="PAPS_reductase"/>
    <property type="match status" value="1"/>
</dbReference>
<keyword evidence="2 4" id="KW-0560">Oxidoreductase</keyword>
<dbReference type="PANTHER" id="PTHR46509">
    <property type="entry name" value="PHOSPHOADENOSINE PHOSPHOSULFATE REDUCTASE"/>
    <property type="match status" value="1"/>
</dbReference>
<dbReference type="NCBIfam" id="TIGR00434">
    <property type="entry name" value="cysH"/>
    <property type="match status" value="1"/>
</dbReference>
<keyword evidence="4" id="KW-0411">Iron-sulfur</keyword>
<comment type="pathway">
    <text evidence="3 4">Sulfur metabolism; hydrogen sulfide biosynthesis; sulfite from sulfate.</text>
</comment>
<evidence type="ECO:0000256" key="2">
    <source>
        <dbReference type="ARBA" id="ARBA00023002"/>
    </source>
</evidence>
<dbReference type="GO" id="GO:0005737">
    <property type="term" value="C:cytoplasm"/>
    <property type="evidence" value="ECO:0007669"/>
    <property type="project" value="UniProtKB-SubCell"/>
</dbReference>
<comment type="cofactor">
    <cofactor evidence="4">
        <name>[4Fe-4S] cluster</name>
        <dbReference type="ChEBI" id="CHEBI:49883"/>
    </cofactor>
    <text evidence="4">Binds 1 [4Fe-4S] cluster per subunit.</text>
</comment>
<protein>
    <recommendedName>
        <fullName evidence="4">Adenosine 5'-phosphosulfate reductase</fullName>
        <shortName evidence="4">APS reductase</shortName>
        <ecNumber evidence="4">1.8.4.10</ecNumber>
    </recommendedName>
    <alternativeName>
        <fullName evidence="4">5'-adenylylsulfate reductase</fullName>
    </alternativeName>
    <alternativeName>
        <fullName evidence="4">Thioredoxin-dependent 5'-adenylylsulfate reductase</fullName>
    </alternativeName>
</protein>
<dbReference type="InterPro" id="IPR004511">
    <property type="entry name" value="PAPS/APS_Rdtase"/>
</dbReference>
<dbReference type="PIRSF" id="PIRSF000857">
    <property type="entry name" value="PAPS_reductase"/>
    <property type="match status" value="1"/>
</dbReference>
<feature type="binding site" evidence="4">
    <location>
        <position position="195"/>
    </location>
    <ligand>
        <name>[4Fe-4S] cluster</name>
        <dbReference type="ChEBI" id="CHEBI:49883"/>
    </ligand>
</feature>
<keyword evidence="4" id="KW-0479">Metal-binding</keyword>
<dbReference type="PANTHER" id="PTHR46509:SF1">
    <property type="entry name" value="PHOSPHOADENOSINE PHOSPHOSULFATE REDUCTASE"/>
    <property type="match status" value="1"/>
</dbReference>
<dbReference type="InterPro" id="IPR002500">
    <property type="entry name" value="PAPS_reduct_dom"/>
</dbReference>
<gene>
    <name evidence="4" type="primary">cysH</name>
    <name evidence="6" type="ORF">DDE20_13520</name>
</gene>
<evidence type="ECO:0000259" key="5">
    <source>
        <dbReference type="Pfam" id="PF01507"/>
    </source>
</evidence>
<evidence type="ECO:0000256" key="1">
    <source>
        <dbReference type="ARBA" id="ARBA00009732"/>
    </source>
</evidence>
<reference evidence="6 7" key="1">
    <citation type="submission" date="2018-04" db="EMBL/GenBank/DDBJ databases">
        <title>Pararhodobacter oceanense sp. nov., isolated from marine intertidal sediment.</title>
        <authorList>
            <person name="Wang X.-L."/>
            <person name="Du Z.-J."/>
        </authorList>
    </citation>
    <scope>NUCLEOTIDE SEQUENCE [LARGE SCALE GENOMIC DNA]</scope>
    <source>
        <strain evidence="6 7">AM505</strain>
    </source>
</reference>
<comment type="similarity">
    <text evidence="1 4">Belongs to the PAPS reductase family. CysH subfamily.</text>
</comment>
<organism evidence="6 7">
    <name type="scientific">Pararhodobacter oceanensis</name>
    <dbReference type="NCBI Taxonomy" id="2172121"/>
    <lineage>
        <taxon>Bacteria</taxon>
        <taxon>Pseudomonadati</taxon>
        <taxon>Pseudomonadota</taxon>
        <taxon>Alphaproteobacteria</taxon>
        <taxon>Rhodobacterales</taxon>
        <taxon>Paracoccaceae</taxon>
        <taxon>Pararhodobacter</taxon>
    </lineage>
</organism>
<evidence type="ECO:0000256" key="3">
    <source>
        <dbReference type="ARBA" id="ARBA00024327"/>
    </source>
</evidence>
<feature type="domain" description="Phosphoadenosine phosphosulphate reductase" evidence="5">
    <location>
        <begin position="31"/>
        <end position="201"/>
    </location>
</feature>
<dbReference type="SUPFAM" id="SSF52402">
    <property type="entry name" value="Adenine nucleotide alpha hydrolases-like"/>
    <property type="match status" value="1"/>
</dbReference>
<dbReference type="EMBL" id="QDKM01000006">
    <property type="protein sequence ID" value="PVH28129.1"/>
    <property type="molecule type" value="Genomic_DNA"/>
</dbReference>